<feature type="domain" description="DUF7779" evidence="2">
    <location>
        <begin position="615"/>
        <end position="704"/>
    </location>
</feature>
<dbReference type="SUPFAM" id="SSF52540">
    <property type="entry name" value="P-loop containing nucleoside triphosphate hydrolases"/>
    <property type="match status" value="1"/>
</dbReference>
<organism evidence="3 4">
    <name type="scientific">Streptacidiphilus monticola</name>
    <dbReference type="NCBI Taxonomy" id="2161674"/>
    <lineage>
        <taxon>Bacteria</taxon>
        <taxon>Bacillati</taxon>
        <taxon>Actinomycetota</taxon>
        <taxon>Actinomycetes</taxon>
        <taxon>Kitasatosporales</taxon>
        <taxon>Streptomycetaceae</taxon>
        <taxon>Streptacidiphilus</taxon>
    </lineage>
</organism>
<dbReference type="RefSeq" id="WP_380582338.1">
    <property type="nucleotide sequence ID" value="NZ_JBHSQJ010000038.1"/>
</dbReference>
<dbReference type="PANTHER" id="PTHR46082">
    <property type="entry name" value="ATP/GTP-BINDING PROTEIN-RELATED"/>
    <property type="match status" value="1"/>
</dbReference>
<dbReference type="EMBL" id="JBHSQJ010000038">
    <property type="protein sequence ID" value="MFC5907676.1"/>
    <property type="molecule type" value="Genomic_DNA"/>
</dbReference>
<gene>
    <name evidence="3" type="primary">fxsT</name>
    <name evidence="3" type="ORF">ACFP3V_10630</name>
</gene>
<dbReference type="Gene3D" id="3.40.50.300">
    <property type="entry name" value="P-loop containing nucleotide triphosphate hydrolases"/>
    <property type="match status" value="1"/>
</dbReference>
<dbReference type="NCBIfam" id="NF040586">
    <property type="entry name" value="FxSxx_TPR"/>
    <property type="match status" value="1"/>
</dbReference>
<accession>A0ABW1G1F9</accession>
<dbReference type="Gene3D" id="1.25.40.10">
    <property type="entry name" value="Tetratricopeptide repeat domain"/>
    <property type="match status" value="3"/>
</dbReference>
<dbReference type="Proteomes" id="UP001596174">
    <property type="component" value="Unassembled WGS sequence"/>
</dbReference>
<evidence type="ECO:0000313" key="4">
    <source>
        <dbReference type="Proteomes" id="UP001596174"/>
    </source>
</evidence>
<dbReference type="InterPro" id="IPR053137">
    <property type="entry name" value="NLR-like"/>
</dbReference>
<feature type="compositionally biased region" description="Low complexity" evidence="1">
    <location>
        <begin position="360"/>
        <end position="369"/>
    </location>
</feature>
<dbReference type="Pfam" id="PF25000">
    <property type="entry name" value="DUF7779"/>
    <property type="match status" value="1"/>
</dbReference>
<keyword evidence="4" id="KW-1185">Reference proteome</keyword>
<dbReference type="InterPro" id="IPR056681">
    <property type="entry name" value="DUF7779"/>
</dbReference>
<dbReference type="InterPro" id="IPR011990">
    <property type="entry name" value="TPR-like_helical_dom_sf"/>
</dbReference>
<dbReference type="Pfam" id="PF13424">
    <property type="entry name" value="TPR_12"/>
    <property type="match status" value="3"/>
</dbReference>
<proteinExistence type="predicted"/>
<reference evidence="4" key="1">
    <citation type="journal article" date="2019" name="Int. J. Syst. Evol. Microbiol.">
        <title>The Global Catalogue of Microorganisms (GCM) 10K type strain sequencing project: providing services to taxonomists for standard genome sequencing and annotation.</title>
        <authorList>
            <consortium name="The Broad Institute Genomics Platform"/>
            <consortium name="The Broad Institute Genome Sequencing Center for Infectious Disease"/>
            <person name="Wu L."/>
            <person name="Ma J."/>
        </authorList>
    </citation>
    <scope>NUCLEOTIDE SEQUENCE [LARGE SCALE GENOMIC DNA]</scope>
    <source>
        <strain evidence="4">JCM 4816</strain>
    </source>
</reference>
<dbReference type="PANTHER" id="PTHR46082:SF6">
    <property type="entry name" value="AAA+ ATPASE DOMAIN-CONTAINING PROTEIN-RELATED"/>
    <property type="match status" value="1"/>
</dbReference>
<dbReference type="Pfam" id="PF13374">
    <property type="entry name" value="TPR_10"/>
    <property type="match status" value="1"/>
</dbReference>
<dbReference type="SUPFAM" id="SSF48452">
    <property type="entry name" value="TPR-like"/>
    <property type="match status" value="4"/>
</dbReference>
<protein>
    <submittedName>
        <fullName evidence="3">FxSxx-COOH system tetratricopeptide repeat protein</fullName>
    </submittedName>
</protein>
<feature type="region of interest" description="Disordered" evidence="1">
    <location>
        <begin position="317"/>
        <end position="376"/>
    </location>
</feature>
<sequence length="1200" mass="130963">MPTAVVDDSWAGSPYRESLVRALLRLLRSRGPEPGLLGLDAAEELPPGTVRLLLTDGLSPRWRDGTALELLRRWGRSGPTAAVLLSADAVPLVPGPATARTRLRAPGPGAANLHWRLEQLPDEEPLQVGAGPVVPLLHAEPRWFAAWDRLLSGGRTVQLTVCRPATDGPPRQPGPVPVRDAVRAFAATASPTAFALGVLLAAVPVTPAITAQLCRLVPGSAPLDVMPLLAHGLLVPAETRPDAEAGALDFRPGARAALLGYGRRTDAQLAWRAVDAVCSPDRPLFAPVLDRPERAGRPEGPAPHLRVLAEVLAVLDGPRAEPPPHALPAPDGEQPTRHPAGPVDTPPSTARRPAAGGGSMTTSTGTAPAIWGNIPPRNRNFTGRAELLSTLHERLADGATAVLPEAMHGLGGIGKSQLAVEYLYRHQGEYDLVWWIPSERTPQITQSLAELGRRLGITEAEPGATVGAVLDALRTGQPYQRWLLVFDNAESPEQIAPFLPTTGTGSVLITSRYPHWEHVARQLEVTVFTRDESKELLRRRGQDLSDEDADRLAEALGDLPLAIEQAAAWRAETGMSADEYLRLFEEKKSELLQFSAPFDYQKSAATAWNVSLDHVERINPAAIQLLQVCAFFAPEPIPRGLLTGPKRAGITPELDRALADEMRLSLAIREISRYSLARIDPRTKAVQMHRLVQAALVNRMTESQQARMRQGAHMLLSAADPRNPESPSSWERYAELYPHVAASQAIRSADPWVRELVLNVAKYLQRWGDHSTALEFTTEAYQVWKAEFGEDEQHTLRMAWWLGFVLTANGRYAEAAELNNRTLRHYEKQTPGDPGALRPSQIREERLDAMSAVAADLRVKGDFDAALEMSRTVHELSLRAFDEEDPVTLNAAHNLGVSLRLVGRFQDAYELDRRTWAQKAELFGTHHEQTLLTRNGLSIDQRELGRYEHARNRQEEVVALHEQLLGISNQATLHARRVLAVARRKAGDHQGARELSERTLELMRRRFGDEHPDTMASALALSVDLRHTGELEAAASLAKETAARFAETLGAEHPHTRSAFANLAITLRLAGDAEGALQQDEAAFAGLSERLGRNHVLALVVETNLASDLAALGRHEEALARGLDVVARSSEILGPEHPSTLAARANVALDLRAVGREDEALADHAATVEAMRRVLGPTHPATADFAAWTRANCYIDPLPL</sequence>
<comment type="caution">
    <text evidence="3">The sequence shown here is derived from an EMBL/GenBank/DDBJ whole genome shotgun (WGS) entry which is preliminary data.</text>
</comment>
<evidence type="ECO:0000313" key="3">
    <source>
        <dbReference type="EMBL" id="MFC5907676.1"/>
    </source>
</evidence>
<evidence type="ECO:0000259" key="2">
    <source>
        <dbReference type="Pfam" id="PF25000"/>
    </source>
</evidence>
<evidence type="ECO:0000256" key="1">
    <source>
        <dbReference type="SAM" id="MobiDB-lite"/>
    </source>
</evidence>
<name>A0ABW1G1F9_9ACTN</name>
<dbReference type="InterPro" id="IPR027417">
    <property type="entry name" value="P-loop_NTPase"/>
</dbReference>